<dbReference type="GO" id="GO:0005829">
    <property type="term" value="C:cytosol"/>
    <property type="evidence" value="ECO:0007669"/>
    <property type="project" value="TreeGrafter"/>
</dbReference>
<dbReference type="EMBL" id="CP033433">
    <property type="protein sequence ID" value="AYQ72302.1"/>
    <property type="molecule type" value="Genomic_DNA"/>
</dbReference>
<dbReference type="Pfam" id="PF13545">
    <property type="entry name" value="HTH_Crp_2"/>
    <property type="match status" value="1"/>
</dbReference>
<dbReference type="RefSeq" id="WP_123040362.1">
    <property type="nucleotide sequence ID" value="NZ_CP033433.1"/>
</dbReference>
<dbReference type="PROSITE" id="PS00888">
    <property type="entry name" value="CNMP_BINDING_1"/>
    <property type="match status" value="1"/>
</dbReference>
<sequence length="232" mass="26479">MREIKDQEQLAAYLGVPPLDNAFPKPLLPHLTLCRFERGERICSQGQKAEYLYVLVQGKIKIYTVSPEGKTLILSFKTPIELIGDIEYVRDIEIINTVEAVSEAVMIRVPYRWLRQYAGEHPPLLRLLLDVLARKFHLKSNSMRFNLMYPVEVRFASYLLAVSFDESDTLYEGRLGAVSLKDAANLIGTSYRHLNRVIRQLCADGLIERVRGSIRVKDRQGLRALAGNGIYE</sequence>
<dbReference type="KEGG" id="coh:EAV92_06800"/>
<organism evidence="7 8">
    <name type="scientific">Cohnella candidum</name>
    <dbReference type="NCBI Taxonomy" id="2674991"/>
    <lineage>
        <taxon>Bacteria</taxon>
        <taxon>Bacillati</taxon>
        <taxon>Bacillota</taxon>
        <taxon>Bacilli</taxon>
        <taxon>Bacillales</taxon>
        <taxon>Paenibacillaceae</taxon>
        <taxon>Cohnella</taxon>
    </lineage>
</organism>
<dbReference type="Proteomes" id="UP000269097">
    <property type="component" value="Chromosome"/>
</dbReference>
<dbReference type="SUPFAM" id="SSF46785">
    <property type="entry name" value="Winged helix' DNA-binding domain"/>
    <property type="match status" value="1"/>
</dbReference>
<keyword evidence="4" id="KW-0804">Transcription</keyword>
<dbReference type="InterPro" id="IPR018490">
    <property type="entry name" value="cNMP-bd_dom_sf"/>
</dbReference>
<keyword evidence="2" id="KW-0238">DNA-binding</keyword>
<evidence type="ECO:0000256" key="2">
    <source>
        <dbReference type="ARBA" id="ARBA00023125"/>
    </source>
</evidence>
<dbReference type="GO" id="GO:0003677">
    <property type="term" value="F:DNA binding"/>
    <property type="evidence" value="ECO:0007669"/>
    <property type="project" value="UniProtKB-KW"/>
</dbReference>
<evidence type="ECO:0000259" key="6">
    <source>
        <dbReference type="PROSITE" id="PS51063"/>
    </source>
</evidence>
<evidence type="ECO:0000313" key="8">
    <source>
        <dbReference type="Proteomes" id="UP000269097"/>
    </source>
</evidence>
<dbReference type="AlphaFoldDB" id="A0A3G3JVP4"/>
<reference evidence="7 8" key="1">
    <citation type="submission" date="2018-10" db="EMBL/GenBank/DDBJ databases">
        <title>Genome Sequence of Cohnella sp.</title>
        <authorList>
            <person name="Srinivasan S."/>
            <person name="Kim M.K."/>
        </authorList>
    </citation>
    <scope>NUCLEOTIDE SEQUENCE [LARGE SCALE GENOMIC DNA]</scope>
    <source>
        <strain evidence="7 8">18JY8-7</strain>
    </source>
</reference>
<dbReference type="CDD" id="cd00038">
    <property type="entry name" value="CAP_ED"/>
    <property type="match status" value="1"/>
</dbReference>
<name>A0A3G3JVP4_9BACL</name>
<dbReference type="InterPro" id="IPR050397">
    <property type="entry name" value="Env_Response_Regulators"/>
</dbReference>
<gene>
    <name evidence="7" type="ORF">EAV92_06800</name>
</gene>
<protein>
    <submittedName>
        <fullName evidence="7">Crp/Fnr family transcriptional regulator</fullName>
    </submittedName>
</protein>
<keyword evidence="3" id="KW-0010">Activator</keyword>
<dbReference type="PROSITE" id="PS51063">
    <property type="entry name" value="HTH_CRP_2"/>
    <property type="match status" value="1"/>
</dbReference>
<dbReference type="InterPro" id="IPR014710">
    <property type="entry name" value="RmlC-like_jellyroll"/>
</dbReference>
<evidence type="ECO:0000256" key="3">
    <source>
        <dbReference type="ARBA" id="ARBA00023159"/>
    </source>
</evidence>
<dbReference type="PANTHER" id="PTHR24567:SF26">
    <property type="entry name" value="REGULATORY PROTEIN YEIL"/>
    <property type="match status" value="1"/>
</dbReference>
<dbReference type="Pfam" id="PF00027">
    <property type="entry name" value="cNMP_binding"/>
    <property type="match status" value="1"/>
</dbReference>
<dbReference type="InterPro" id="IPR036390">
    <property type="entry name" value="WH_DNA-bd_sf"/>
</dbReference>
<feature type="domain" description="HTH crp-type" evidence="6">
    <location>
        <begin position="149"/>
        <end position="220"/>
    </location>
</feature>
<feature type="domain" description="Cyclic nucleotide-binding" evidence="5">
    <location>
        <begin position="27"/>
        <end position="135"/>
    </location>
</feature>
<keyword evidence="1" id="KW-0805">Transcription regulation</keyword>
<dbReference type="SMART" id="SM00100">
    <property type="entry name" value="cNMP"/>
    <property type="match status" value="1"/>
</dbReference>
<dbReference type="PANTHER" id="PTHR24567">
    <property type="entry name" value="CRP FAMILY TRANSCRIPTIONAL REGULATORY PROTEIN"/>
    <property type="match status" value="1"/>
</dbReference>
<evidence type="ECO:0000259" key="5">
    <source>
        <dbReference type="PROSITE" id="PS50042"/>
    </source>
</evidence>
<evidence type="ECO:0000313" key="7">
    <source>
        <dbReference type="EMBL" id="AYQ72302.1"/>
    </source>
</evidence>
<dbReference type="InterPro" id="IPR000595">
    <property type="entry name" value="cNMP-bd_dom"/>
</dbReference>
<dbReference type="SUPFAM" id="SSF51206">
    <property type="entry name" value="cAMP-binding domain-like"/>
    <property type="match status" value="1"/>
</dbReference>
<evidence type="ECO:0000256" key="1">
    <source>
        <dbReference type="ARBA" id="ARBA00023015"/>
    </source>
</evidence>
<keyword evidence="8" id="KW-1185">Reference proteome</keyword>
<accession>A0A3G3JVP4</accession>
<evidence type="ECO:0000256" key="4">
    <source>
        <dbReference type="ARBA" id="ARBA00023163"/>
    </source>
</evidence>
<dbReference type="Gene3D" id="2.60.120.10">
    <property type="entry name" value="Jelly Rolls"/>
    <property type="match status" value="1"/>
</dbReference>
<dbReference type="InterPro" id="IPR018488">
    <property type="entry name" value="cNMP-bd_CS"/>
</dbReference>
<proteinExistence type="predicted"/>
<dbReference type="PROSITE" id="PS50042">
    <property type="entry name" value="CNMP_BINDING_3"/>
    <property type="match status" value="1"/>
</dbReference>
<dbReference type="GO" id="GO:0003700">
    <property type="term" value="F:DNA-binding transcription factor activity"/>
    <property type="evidence" value="ECO:0007669"/>
    <property type="project" value="TreeGrafter"/>
</dbReference>
<dbReference type="InterPro" id="IPR012318">
    <property type="entry name" value="HTH_CRP"/>
</dbReference>